<dbReference type="AlphaFoldDB" id="A0A1X0REX8"/>
<dbReference type="Proteomes" id="UP000242414">
    <property type="component" value="Unassembled WGS sequence"/>
</dbReference>
<dbReference type="VEuPathDB" id="FungiDB:BCV72DRAFT_301875"/>
<dbReference type="OrthoDB" id="421226at2759"/>
<dbReference type="PANTHER" id="PTHR13318:SF190">
    <property type="entry name" value="PARTNER OF PAIRED, ISOFORM B"/>
    <property type="match status" value="1"/>
</dbReference>
<organism evidence="2">
    <name type="scientific">Rhizopus microsporus var. microsporus</name>
    <dbReference type="NCBI Taxonomy" id="86635"/>
    <lineage>
        <taxon>Eukaryota</taxon>
        <taxon>Fungi</taxon>
        <taxon>Fungi incertae sedis</taxon>
        <taxon>Mucoromycota</taxon>
        <taxon>Mucoromycotina</taxon>
        <taxon>Mucoromycetes</taxon>
        <taxon>Mucorales</taxon>
        <taxon>Mucorineae</taxon>
        <taxon>Rhizopodaceae</taxon>
        <taxon>Rhizopus</taxon>
    </lineage>
</organism>
<dbReference type="EMBL" id="KV921865">
    <property type="protein sequence ID" value="ORE10491.1"/>
    <property type="molecule type" value="Genomic_DNA"/>
</dbReference>
<evidence type="ECO:0000256" key="1">
    <source>
        <dbReference type="SAM" id="MobiDB-lite"/>
    </source>
</evidence>
<dbReference type="InterPro" id="IPR006553">
    <property type="entry name" value="Leu-rich_rpt_Cys-con_subtyp"/>
</dbReference>
<feature type="region of interest" description="Disordered" evidence="1">
    <location>
        <begin position="1"/>
        <end position="123"/>
    </location>
</feature>
<dbReference type="SUPFAM" id="SSF52047">
    <property type="entry name" value="RNI-like"/>
    <property type="match status" value="1"/>
</dbReference>
<dbReference type="Gene3D" id="3.80.10.10">
    <property type="entry name" value="Ribonuclease Inhibitor"/>
    <property type="match status" value="2"/>
</dbReference>
<accession>A0A1X0REX8</accession>
<feature type="compositionally biased region" description="Low complexity" evidence="1">
    <location>
        <begin position="71"/>
        <end position="101"/>
    </location>
</feature>
<protein>
    <submittedName>
        <fullName evidence="2">RNI-like protein</fullName>
    </submittedName>
</protein>
<feature type="compositionally biased region" description="Low complexity" evidence="1">
    <location>
        <begin position="1"/>
        <end position="14"/>
    </location>
</feature>
<reference evidence="2" key="1">
    <citation type="journal article" date="2016" name="Proc. Natl. Acad. Sci. U.S.A.">
        <title>Lipid metabolic changes in an early divergent fungus govern the establishment of a mutualistic symbiosis with endobacteria.</title>
        <authorList>
            <person name="Lastovetsky O.A."/>
            <person name="Gaspar M.L."/>
            <person name="Mondo S.J."/>
            <person name="LaButti K.M."/>
            <person name="Sandor L."/>
            <person name="Grigoriev I.V."/>
            <person name="Henry S.A."/>
            <person name="Pawlowska T.E."/>
        </authorList>
    </citation>
    <scope>NUCLEOTIDE SEQUENCE [LARGE SCALE GENOMIC DNA]</scope>
    <source>
        <strain evidence="2">ATCC 52814</strain>
    </source>
</reference>
<proteinExistence type="predicted"/>
<name>A0A1X0REX8_RHIZD</name>
<dbReference type="SMART" id="SM00367">
    <property type="entry name" value="LRR_CC"/>
    <property type="match status" value="8"/>
</dbReference>
<evidence type="ECO:0000313" key="2">
    <source>
        <dbReference type="EMBL" id="ORE10491.1"/>
    </source>
</evidence>
<sequence length="587" mass="66399">MNRNSNRNEPSSNRVRGPTSALSSFLREQGIQVPNRSRRARREEQATPREMSIDPPTPSDEASSMEGVEQTVTVAAQSSSSSLTATTTAAATEEMTFTASSSKKKRKDDSDDDDDVDFAPSSSRKAAKGRARILFCVICKSRFARDINDDNEETLCSDCKAGKSPNKPVNSKKKRLNVSKKEQLLAHDRVPSLQDICISIVVEYIDEVETFGFISDESFEKLAKIISRNRKLNNQTSRLFMEPYRKSLSLYDCTNMDETALMNVAHFCPRMERLELIYCGQINDKVLRLYQERLHNLKSLFLSGAFLVTKEAWISFFETTNNRLEAFGLRHSNRFDLTCIESLSKLCPNLQSLNLGQLGSLTSEYLPHVAKLTKLTKLELAWPSNEEEDTEQTANLIHMLEEIGPQLTELSLRGFYGLTDDVLLKGIMKYCKNLKKLNVEQSEQLTAEAAVQFFENWEAEGLTYLDISRCILLNDEVLKVAIRRFGNTLTHLNIHSLELLSPNGLEVLAGVNENEKDYCHQLTYLNCSFVRAMDDFVLQKLITKCKTLQDIHVWGCHLITNAVNAQINPILRIIGRETSTISLLNTH</sequence>
<dbReference type="GO" id="GO:0019005">
    <property type="term" value="C:SCF ubiquitin ligase complex"/>
    <property type="evidence" value="ECO:0007669"/>
    <property type="project" value="TreeGrafter"/>
</dbReference>
<gene>
    <name evidence="2" type="ORF">BCV72DRAFT_301875</name>
</gene>
<dbReference type="PANTHER" id="PTHR13318">
    <property type="entry name" value="PARTNER OF PAIRED, ISOFORM B-RELATED"/>
    <property type="match status" value="1"/>
</dbReference>
<dbReference type="GO" id="GO:0031146">
    <property type="term" value="P:SCF-dependent proteasomal ubiquitin-dependent protein catabolic process"/>
    <property type="evidence" value="ECO:0007669"/>
    <property type="project" value="TreeGrafter"/>
</dbReference>
<dbReference type="InterPro" id="IPR032675">
    <property type="entry name" value="LRR_dom_sf"/>
</dbReference>